<comment type="caution">
    <text evidence="1">The sequence shown here is derived from an EMBL/GenBank/DDBJ whole genome shotgun (WGS) entry which is preliminary data.</text>
</comment>
<protein>
    <submittedName>
        <fullName evidence="1">Uncharacterized protein</fullName>
    </submittedName>
</protein>
<sequence length="434" mass="47118">MRRFLSGSVCVVLSVLFNIFAATAGFAQSPNDDDIHISAIAEFYAIHSYSKRKKHKALAVGPGGYWSNIDGLASAAAARKAALAGCNQVLRTAPYKSLAKRRCVLFDVDGERTGKGSPVGIPFGTAASGPDLPYDYGGKWEATSMPRRGTLLLLHGCNKLQDVGGWLRSWINFYRANGFRVVLPNSFVEPRGPEMCGDPGEFGIDVQSRNVKFRIAQTLRTLATIRQKYPGEPIYVHGQSEGGYVAQALGERLDGIIVTGAPCGFGAARTYRAGEGTPIMFIAGTKDASIWNARSAKQLASYCRKVDGDGKMTTVSVAGLGHYAALWWPGVRDAVSKFLKVKPITVQRNETKDVKFPYITPADLKQYQDFKHPKAIAAAKTGVWSWYPEGETMLDSEEMALFACDEAAGGDAFLDATNTHTCVIVDRNGKRLVK</sequence>
<dbReference type="EMBL" id="JAENHL010000008">
    <property type="protein sequence ID" value="MBK1870233.1"/>
    <property type="molecule type" value="Genomic_DNA"/>
</dbReference>
<evidence type="ECO:0000313" key="1">
    <source>
        <dbReference type="EMBL" id="MBK1870233.1"/>
    </source>
</evidence>
<keyword evidence="2" id="KW-1185">Reference proteome</keyword>
<accession>A0ACC5RCW2</accession>
<proteinExistence type="predicted"/>
<evidence type="ECO:0000313" key="2">
    <source>
        <dbReference type="Proteomes" id="UP000616151"/>
    </source>
</evidence>
<name>A0ACC5RCW2_9HYPH</name>
<gene>
    <name evidence="1" type="ORF">JHL16_27975</name>
</gene>
<dbReference type="Proteomes" id="UP000616151">
    <property type="component" value="Unassembled WGS sequence"/>
</dbReference>
<reference evidence="1" key="1">
    <citation type="submission" date="2021-01" db="EMBL/GenBank/DDBJ databases">
        <authorList>
            <person name="Sun Q."/>
        </authorList>
    </citation>
    <scope>NUCLEOTIDE SEQUENCE</scope>
    <source>
        <strain evidence="1">YIM B02566</strain>
    </source>
</reference>
<organism evidence="1 2">
    <name type="scientific">Taklimakanibacter albus</name>
    <dbReference type="NCBI Taxonomy" id="2800327"/>
    <lineage>
        <taxon>Bacteria</taxon>
        <taxon>Pseudomonadati</taxon>
        <taxon>Pseudomonadota</taxon>
        <taxon>Alphaproteobacteria</taxon>
        <taxon>Hyphomicrobiales</taxon>
        <taxon>Aestuariivirgaceae</taxon>
        <taxon>Taklimakanibacter</taxon>
    </lineage>
</organism>